<sequence>MSEEADCDNCLRLVIRRSTLEKTVTEFIRGKADIGDEDLDDTLPLLPFHDGSFTTWEKQGAKPKKSSTPFYTELWKKSNNHRSRKCLFPSARRPLPVEQSNRYSVLSLDDFPPLPEHVAQHAASGIPAVTVASGSTSTDSSVSASTETDIVPAALTPDADAVTADIEAVSTTSIPAAASADAAADTGAAAPGAATMSAASELTSIKAELQFLALEIKQLLERQMSLNYRVAAISKPQASPRLKPGIVAFTPAPRRACMGFKCCTGVLPFTSSQVSSSNAPSPDVLIGPVAPALSAASVDLISRDPSPRALPLTVAPAASALCFPHHPSPY</sequence>
<accession>A0AAD7T1W2</accession>
<protein>
    <submittedName>
        <fullName evidence="1">Uncharacterized protein</fullName>
    </submittedName>
</protein>
<name>A0AAD7T1W2_9TELE</name>
<organism evidence="1 2">
    <name type="scientific">Aldrovandia affinis</name>
    <dbReference type="NCBI Taxonomy" id="143900"/>
    <lineage>
        <taxon>Eukaryota</taxon>
        <taxon>Metazoa</taxon>
        <taxon>Chordata</taxon>
        <taxon>Craniata</taxon>
        <taxon>Vertebrata</taxon>
        <taxon>Euteleostomi</taxon>
        <taxon>Actinopterygii</taxon>
        <taxon>Neopterygii</taxon>
        <taxon>Teleostei</taxon>
        <taxon>Notacanthiformes</taxon>
        <taxon>Halosauridae</taxon>
        <taxon>Aldrovandia</taxon>
    </lineage>
</organism>
<dbReference type="AlphaFoldDB" id="A0AAD7T1W2"/>
<evidence type="ECO:0000313" key="2">
    <source>
        <dbReference type="Proteomes" id="UP001221898"/>
    </source>
</evidence>
<evidence type="ECO:0000313" key="1">
    <source>
        <dbReference type="EMBL" id="KAJ8412705.1"/>
    </source>
</evidence>
<proteinExistence type="predicted"/>
<dbReference type="EMBL" id="JAINUG010000018">
    <property type="protein sequence ID" value="KAJ8412705.1"/>
    <property type="molecule type" value="Genomic_DNA"/>
</dbReference>
<reference evidence="1" key="1">
    <citation type="journal article" date="2023" name="Science">
        <title>Genome structures resolve the early diversification of teleost fishes.</title>
        <authorList>
            <person name="Parey E."/>
            <person name="Louis A."/>
            <person name="Montfort J."/>
            <person name="Bouchez O."/>
            <person name="Roques C."/>
            <person name="Iampietro C."/>
            <person name="Lluch J."/>
            <person name="Castinel A."/>
            <person name="Donnadieu C."/>
            <person name="Desvignes T."/>
            <person name="Floi Bucao C."/>
            <person name="Jouanno E."/>
            <person name="Wen M."/>
            <person name="Mejri S."/>
            <person name="Dirks R."/>
            <person name="Jansen H."/>
            <person name="Henkel C."/>
            <person name="Chen W.J."/>
            <person name="Zahm M."/>
            <person name="Cabau C."/>
            <person name="Klopp C."/>
            <person name="Thompson A.W."/>
            <person name="Robinson-Rechavi M."/>
            <person name="Braasch I."/>
            <person name="Lecointre G."/>
            <person name="Bobe J."/>
            <person name="Postlethwait J.H."/>
            <person name="Berthelot C."/>
            <person name="Roest Crollius H."/>
            <person name="Guiguen Y."/>
        </authorList>
    </citation>
    <scope>NUCLEOTIDE SEQUENCE</scope>
    <source>
        <strain evidence="1">NC1722</strain>
    </source>
</reference>
<comment type="caution">
    <text evidence="1">The sequence shown here is derived from an EMBL/GenBank/DDBJ whole genome shotgun (WGS) entry which is preliminary data.</text>
</comment>
<dbReference type="Proteomes" id="UP001221898">
    <property type="component" value="Unassembled WGS sequence"/>
</dbReference>
<keyword evidence="2" id="KW-1185">Reference proteome</keyword>
<gene>
    <name evidence="1" type="ORF">AAFF_G00116560</name>
</gene>